<evidence type="ECO:0008006" key="2">
    <source>
        <dbReference type="Google" id="ProtNLM"/>
    </source>
</evidence>
<protein>
    <recommendedName>
        <fullName evidence="2">DNA methylase N-4/N-6 domain-containing protein</fullName>
    </recommendedName>
</protein>
<comment type="caution">
    <text evidence="1">The sequence shown here is derived from an EMBL/GenBank/DDBJ whole genome shotgun (WGS) entry which is preliminary data.</text>
</comment>
<organism evidence="1">
    <name type="scientific">marine sediment metagenome</name>
    <dbReference type="NCBI Taxonomy" id="412755"/>
    <lineage>
        <taxon>unclassified sequences</taxon>
        <taxon>metagenomes</taxon>
        <taxon>ecological metagenomes</taxon>
    </lineage>
</organism>
<dbReference type="GO" id="GO:0008168">
    <property type="term" value="F:methyltransferase activity"/>
    <property type="evidence" value="ECO:0007669"/>
    <property type="project" value="InterPro"/>
</dbReference>
<name>A0A0F9B546_9ZZZZ</name>
<dbReference type="PROSITE" id="PS00092">
    <property type="entry name" value="N6_MTASE"/>
    <property type="match status" value="1"/>
</dbReference>
<accession>A0A0F9B546</accession>
<dbReference type="EMBL" id="LAZR01053896">
    <property type="protein sequence ID" value="KKK79726.1"/>
    <property type="molecule type" value="Genomic_DNA"/>
</dbReference>
<reference evidence="1" key="1">
    <citation type="journal article" date="2015" name="Nature">
        <title>Complex archaea that bridge the gap between prokaryotes and eukaryotes.</title>
        <authorList>
            <person name="Spang A."/>
            <person name="Saw J.H."/>
            <person name="Jorgensen S.L."/>
            <person name="Zaremba-Niedzwiedzka K."/>
            <person name="Martijn J."/>
            <person name="Lind A.E."/>
            <person name="van Eijk R."/>
            <person name="Schleper C."/>
            <person name="Guy L."/>
            <person name="Ettema T.J."/>
        </authorList>
    </citation>
    <scope>NUCLEOTIDE SEQUENCE</scope>
</reference>
<dbReference type="SUPFAM" id="SSF53335">
    <property type="entry name" value="S-adenosyl-L-methionine-dependent methyltransferases"/>
    <property type="match status" value="1"/>
</dbReference>
<dbReference type="GO" id="GO:0003676">
    <property type="term" value="F:nucleic acid binding"/>
    <property type="evidence" value="ECO:0007669"/>
    <property type="project" value="InterPro"/>
</dbReference>
<dbReference type="GO" id="GO:0032259">
    <property type="term" value="P:methylation"/>
    <property type="evidence" value="ECO:0007669"/>
    <property type="project" value="InterPro"/>
</dbReference>
<evidence type="ECO:0000313" key="1">
    <source>
        <dbReference type="EMBL" id="KKK79726.1"/>
    </source>
</evidence>
<sequence>MINLYNIDCMKFMADKPDKYYDLAIVDPPYGIGIGGQVGSNKAQWTKYENKEWDTLPPDDKYFIKMKRISKNQIIWGANYFSVFPSRCFLVWDKMIGDNNFSMAELAYTSFNTPSKIFKHYHG</sequence>
<gene>
    <name evidence="1" type="ORF">LCGC14_2830600</name>
</gene>
<dbReference type="InterPro" id="IPR029063">
    <property type="entry name" value="SAM-dependent_MTases_sf"/>
</dbReference>
<proteinExistence type="predicted"/>
<feature type="non-terminal residue" evidence="1">
    <location>
        <position position="123"/>
    </location>
</feature>
<dbReference type="InterPro" id="IPR002052">
    <property type="entry name" value="DNA_methylase_N6_adenine_CS"/>
</dbReference>
<dbReference type="Gene3D" id="3.40.50.150">
    <property type="entry name" value="Vaccinia Virus protein VP39"/>
    <property type="match status" value="1"/>
</dbReference>
<dbReference type="AlphaFoldDB" id="A0A0F9B546"/>